<dbReference type="Pfam" id="PF07690">
    <property type="entry name" value="MFS_1"/>
    <property type="match status" value="1"/>
</dbReference>
<keyword evidence="2 6" id="KW-0812">Transmembrane</keyword>
<feature type="domain" description="Major facilitator superfamily (MFS) profile" evidence="7">
    <location>
        <begin position="33"/>
        <end position="482"/>
    </location>
</feature>
<evidence type="ECO:0000256" key="5">
    <source>
        <dbReference type="SAM" id="MobiDB-lite"/>
    </source>
</evidence>
<evidence type="ECO:0000256" key="2">
    <source>
        <dbReference type="ARBA" id="ARBA00022692"/>
    </source>
</evidence>
<dbReference type="GO" id="GO:0022857">
    <property type="term" value="F:transmembrane transporter activity"/>
    <property type="evidence" value="ECO:0007669"/>
    <property type="project" value="InterPro"/>
</dbReference>
<dbReference type="EMBL" id="PYGA01000037">
    <property type="protein sequence ID" value="PSK85985.1"/>
    <property type="molecule type" value="Genomic_DNA"/>
</dbReference>
<feature type="transmembrane region" description="Helical" evidence="6">
    <location>
        <begin position="248"/>
        <end position="265"/>
    </location>
</feature>
<dbReference type="SUPFAM" id="SSF103473">
    <property type="entry name" value="MFS general substrate transporter"/>
    <property type="match status" value="1"/>
</dbReference>
<keyword evidence="4 6" id="KW-0472">Membrane</keyword>
<feature type="transmembrane region" description="Helical" evidence="6">
    <location>
        <begin position="33"/>
        <end position="56"/>
    </location>
</feature>
<feature type="transmembrane region" description="Helical" evidence="6">
    <location>
        <begin position="381"/>
        <end position="404"/>
    </location>
</feature>
<feature type="transmembrane region" description="Helical" evidence="6">
    <location>
        <begin position="68"/>
        <end position="87"/>
    </location>
</feature>
<dbReference type="PROSITE" id="PS50850">
    <property type="entry name" value="MFS"/>
    <property type="match status" value="1"/>
</dbReference>
<sequence length="501" mass="50561">MSVEQQALDDLRPDPASAADPGPPPARSAVRGAVGILAVAGLAASLVQTLVVPLLPTFPAALGTTPSGASWLVTVTILTGAVSTAVLSRLGDIFGKKRLLLIALAFLVAGSVVCAVASSLPLMLLGRALQGISLVAIPLGISIIPAVSPPERIGTGMALISASLGIGGAVGLPLAGALTEAFDFHVLFWMCAIGGVLALGAVAVAVPEVRPAHRARVDLVGAVMLTAVLSTLLLPVSNGSVWGWTSPWTIGLLAAFAVLLPLFAWHQARRADPLVDVRTLRRPPVAITNVATMFIGFAMFANFMAGPAILQQDTATGYGFGTSLTVAGLCMLPIGMMMVVLAPVSARVSARWGARTSVLLGCAAMVAGYVMWLLFNDSLALVVLNVVVVGMGVAFCFAALPTIVTASAPAAEGAAANGINNVARNIGSALSSAVGGALLAAMTPAGTGGAPLFAAYLDLFVAAGCAAAVALVLMLFVPAHLGRVGAVSGAPRRARRRARSS</sequence>
<dbReference type="PANTHER" id="PTHR42718:SF35">
    <property type="entry name" value="BLL0718 PROTEIN"/>
    <property type="match status" value="1"/>
</dbReference>
<dbReference type="GO" id="GO:0005886">
    <property type="term" value="C:plasma membrane"/>
    <property type="evidence" value="ECO:0007669"/>
    <property type="project" value="UniProtKB-SubCell"/>
</dbReference>
<protein>
    <submittedName>
        <fullName evidence="8">MFS transporter</fullName>
    </submittedName>
</protein>
<comment type="caution">
    <text evidence="8">The sequence shown here is derived from an EMBL/GenBank/DDBJ whole genome shotgun (WGS) entry which is preliminary data.</text>
</comment>
<comment type="subcellular location">
    <subcellularLocation>
        <location evidence="1">Cell membrane</location>
        <topology evidence="1">Multi-pass membrane protein</topology>
    </subcellularLocation>
</comment>
<dbReference type="InterPro" id="IPR011701">
    <property type="entry name" value="MFS"/>
</dbReference>
<reference evidence="8 9" key="1">
    <citation type="submission" date="2018-03" db="EMBL/GenBank/DDBJ databases">
        <title>Genomic Encyclopedia of Archaeal and Bacterial Type Strains, Phase II (KMG-II): from individual species to whole genera.</title>
        <authorList>
            <person name="Goeker M."/>
        </authorList>
    </citation>
    <scope>NUCLEOTIDE SEQUENCE [LARGE SCALE GENOMIC DNA]</scope>
    <source>
        <strain evidence="8 9">DSM 45312</strain>
    </source>
</reference>
<dbReference type="AlphaFoldDB" id="A0A2P8CLZ8"/>
<dbReference type="Proteomes" id="UP000240542">
    <property type="component" value="Unassembled WGS sequence"/>
</dbReference>
<evidence type="ECO:0000256" key="3">
    <source>
        <dbReference type="ARBA" id="ARBA00022989"/>
    </source>
</evidence>
<feature type="transmembrane region" description="Helical" evidence="6">
    <location>
        <begin position="184"/>
        <end position="205"/>
    </location>
</feature>
<feature type="region of interest" description="Disordered" evidence="5">
    <location>
        <begin position="1"/>
        <end position="26"/>
    </location>
</feature>
<dbReference type="InterPro" id="IPR036259">
    <property type="entry name" value="MFS_trans_sf"/>
</dbReference>
<proteinExistence type="predicted"/>
<feature type="transmembrane region" description="Helical" evidence="6">
    <location>
        <begin position="159"/>
        <end position="178"/>
    </location>
</feature>
<name>A0A2P8CLZ8_9ACTN</name>
<dbReference type="PANTHER" id="PTHR42718">
    <property type="entry name" value="MAJOR FACILITATOR SUPERFAMILY MULTIDRUG TRANSPORTER MFSC"/>
    <property type="match status" value="1"/>
</dbReference>
<feature type="transmembrane region" description="Helical" evidence="6">
    <location>
        <begin position="322"/>
        <end position="344"/>
    </location>
</feature>
<accession>A0A2P8CLZ8</accession>
<gene>
    <name evidence="8" type="ORF">CLV63_13744</name>
</gene>
<feature type="transmembrane region" description="Helical" evidence="6">
    <location>
        <begin position="425"/>
        <end position="447"/>
    </location>
</feature>
<evidence type="ECO:0000256" key="6">
    <source>
        <dbReference type="SAM" id="Phobius"/>
    </source>
</evidence>
<evidence type="ECO:0000313" key="9">
    <source>
        <dbReference type="Proteomes" id="UP000240542"/>
    </source>
</evidence>
<dbReference type="InterPro" id="IPR020846">
    <property type="entry name" value="MFS_dom"/>
</dbReference>
<evidence type="ECO:0000256" key="4">
    <source>
        <dbReference type="ARBA" id="ARBA00023136"/>
    </source>
</evidence>
<organism evidence="8 9">
    <name type="scientific">Murinocardiopsis flavida</name>
    <dbReference type="NCBI Taxonomy" id="645275"/>
    <lineage>
        <taxon>Bacteria</taxon>
        <taxon>Bacillati</taxon>
        <taxon>Actinomycetota</taxon>
        <taxon>Actinomycetes</taxon>
        <taxon>Streptosporangiales</taxon>
        <taxon>Nocardiopsidaceae</taxon>
        <taxon>Murinocardiopsis</taxon>
    </lineage>
</organism>
<feature type="transmembrane region" description="Helical" evidence="6">
    <location>
        <begin position="99"/>
        <end position="122"/>
    </location>
</feature>
<evidence type="ECO:0000256" key="1">
    <source>
        <dbReference type="ARBA" id="ARBA00004651"/>
    </source>
</evidence>
<keyword evidence="9" id="KW-1185">Reference proteome</keyword>
<feature type="transmembrane region" description="Helical" evidence="6">
    <location>
        <begin position="128"/>
        <end position="147"/>
    </location>
</feature>
<feature type="transmembrane region" description="Helical" evidence="6">
    <location>
        <begin position="453"/>
        <end position="477"/>
    </location>
</feature>
<dbReference type="CDD" id="cd17504">
    <property type="entry name" value="MFS_MMR_MDR_like"/>
    <property type="match status" value="1"/>
</dbReference>
<keyword evidence="3 6" id="KW-1133">Transmembrane helix</keyword>
<feature type="transmembrane region" description="Helical" evidence="6">
    <location>
        <begin position="217"/>
        <end position="236"/>
    </location>
</feature>
<evidence type="ECO:0000313" key="8">
    <source>
        <dbReference type="EMBL" id="PSK85985.1"/>
    </source>
</evidence>
<feature type="transmembrane region" description="Helical" evidence="6">
    <location>
        <begin position="356"/>
        <end position="375"/>
    </location>
</feature>
<dbReference type="Gene3D" id="1.20.1250.20">
    <property type="entry name" value="MFS general substrate transporter like domains"/>
    <property type="match status" value="2"/>
</dbReference>
<feature type="transmembrane region" description="Helical" evidence="6">
    <location>
        <begin position="286"/>
        <end position="310"/>
    </location>
</feature>
<dbReference type="RefSeq" id="WP_170134390.1">
    <property type="nucleotide sequence ID" value="NZ_PYGA01000037.1"/>
</dbReference>
<evidence type="ECO:0000259" key="7">
    <source>
        <dbReference type="PROSITE" id="PS50850"/>
    </source>
</evidence>